<reference evidence="1" key="1">
    <citation type="submission" date="2024-07" db="EMBL/GenBank/DDBJ databases">
        <authorList>
            <person name="Yu S.T."/>
        </authorList>
    </citation>
    <scope>NUCLEOTIDE SEQUENCE</scope>
    <source>
        <strain evidence="1">R11</strain>
    </source>
</reference>
<name>A0AB39NDE2_9ACTN</name>
<dbReference type="EMBL" id="CP163432">
    <property type="protein sequence ID" value="XDQ16017.1"/>
    <property type="molecule type" value="Genomic_DNA"/>
</dbReference>
<dbReference type="AlphaFoldDB" id="A0AB39NDE2"/>
<accession>A0AB39NDE2</accession>
<evidence type="ECO:0000313" key="1">
    <source>
        <dbReference type="EMBL" id="XDQ16017.1"/>
    </source>
</evidence>
<dbReference type="RefSeq" id="WP_369275941.1">
    <property type="nucleotide sequence ID" value="NZ_CP163432.1"/>
</dbReference>
<sequence>MVDTNHDGCNTRGETLLFAVSSQSKLIRTAAPQPLGTDAVLELPWPARDRPVARDAFAGSSPVHTE</sequence>
<protein>
    <submittedName>
        <fullName evidence="1">Uncharacterized protein</fullName>
    </submittedName>
</protein>
<gene>
    <name evidence="1" type="ORF">AB5J55_43845</name>
</gene>
<proteinExistence type="predicted"/>
<organism evidence="1">
    <name type="scientific">Streptomyces sp. R11</name>
    <dbReference type="NCBI Taxonomy" id="3238625"/>
    <lineage>
        <taxon>Bacteria</taxon>
        <taxon>Bacillati</taxon>
        <taxon>Actinomycetota</taxon>
        <taxon>Actinomycetes</taxon>
        <taxon>Kitasatosporales</taxon>
        <taxon>Streptomycetaceae</taxon>
        <taxon>Streptomyces</taxon>
    </lineage>
</organism>